<sequence length="287" mass="30460">MQDLLNRALDQHAEQPAAAAATLAEALSLTAKAGDEELLALLRTAEHVLLGHLADGAALRELLAALPERAALRPALQRIAAALSLTAGESPLWQDLAPAERVRAHYNAALARTRRGDLAGARRLLDAAQAQAGEAGNDAAAQKALAALANNVAGDLRYYHRGGDADYDTLMLDAAALALAAWTHAGGWLERERAEWQLALCAAAAGRAEQALAHARQCLRICEEQGADAFERFFAHEAIARAAHAGRDPALARQAREQMAALLARLPEADRVMAVQSLAELDARLAR</sequence>
<evidence type="ECO:0000313" key="1">
    <source>
        <dbReference type="EMBL" id="MDN3922250.1"/>
    </source>
</evidence>
<proteinExistence type="predicted"/>
<comment type="caution">
    <text evidence="1">The sequence shown here is derived from an EMBL/GenBank/DDBJ whole genome shotgun (WGS) entry which is preliminary data.</text>
</comment>
<evidence type="ECO:0000313" key="2">
    <source>
        <dbReference type="Proteomes" id="UP001228044"/>
    </source>
</evidence>
<keyword evidence="2" id="KW-1185">Reference proteome</keyword>
<dbReference type="Proteomes" id="UP001228044">
    <property type="component" value="Unassembled WGS sequence"/>
</dbReference>
<gene>
    <name evidence="1" type="ORF">QWJ38_18320</name>
</gene>
<dbReference type="EMBL" id="JAUHHC010000005">
    <property type="protein sequence ID" value="MDN3922250.1"/>
    <property type="molecule type" value="Genomic_DNA"/>
</dbReference>
<protein>
    <submittedName>
        <fullName evidence="1">Uncharacterized protein</fullName>
    </submittedName>
</protein>
<reference evidence="1 2" key="1">
    <citation type="submission" date="2023-06" db="EMBL/GenBank/DDBJ databases">
        <title>Pelomonas sp. PFR6 16S ribosomal RNA gene Genome sequencing and assembly.</title>
        <authorList>
            <person name="Woo H."/>
        </authorList>
    </citation>
    <scope>NUCLEOTIDE SEQUENCE [LARGE SCALE GENOMIC DNA]</scope>
    <source>
        <strain evidence="1 2">PFR6</strain>
    </source>
</reference>
<dbReference type="RefSeq" id="WP_290360561.1">
    <property type="nucleotide sequence ID" value="NZ_JAUHHC010000005.1"/>
</dbReference>
<name>A0ABT8DVB4_9BURK</name>
<organism evidence="1 2">
    <name type="scientific">Roseateles violae</name>
    <dbReference type="NCBI Taxonomy" id="3058042"/>
    <lineage>
        <taxon>Bacteria</taxon>
        <taxon>Pseudomonadati</taxon>
        <taxon>Pseudomonadota</taxon>
        <taxon>Betaproteobacteria</taxon>
        <taxon>Burkholderiales</taxon>
        <taxon>Sphaerotilaceae</taxon>
        <taxon>Roseateles</taxon>
    </lineage>
</organism>
<accession>A0ABT8DVB4</accession>